<evidence type="ECO:0000256" key="2">
    <source>
        <dbReference type="SAM" id="SignalP"/>
    </source>
</evidence>
<evidence type="ECO:0000256" key="1">
    <source>
        <dbReference type="SAM" id="MobiDB-lite"/>
    </source>
</evidence>
<organism evidence="3 4">
    <name type="scientific">Lentinula raphanica</name>
    <dbReference type="NCBI Taxonomy" id="153919"/>
    <lineage>
        <taxon>Eukaryota</taxon>
        <taxon>Fungi</taxon>
        <taxon>Dikarya</taxon>
        <taxon>Basidiomycota</taxon>
        <taxon>Agaricomycotina</taxon>
        <taxon>Agaricomycetes</taxon>
        <taxon>Agaricomycetidae</taxon>
        <taxon>Agaricales</taxon>
        <taxon>Marasmiineae</taxon>
        <taxon>Omphalotaceae</taxon>
        <taxon>Lentinula</taxon>
    </lineage>
</organism>
<proteinExistence type="predicted"/>
<name>A0AA38NVZ2_9AGAR</name>
<gene>
    <name evidence="3" type="ORF">F5878DRAFT_62079</name>
</gene>
<dbReference type="AlphaFoldDB" id="A0AA38NVZ2"/>
<sequence length="293" mass="33135">MRAFFVALLLASALGSMAAPLPVTGQNATEQHLERRARNLNDPPIGIFAQFLLVDGKEYPFICLGTQQILDFKAAKDSVITNIKPSKSEPGLDTSRRWDDIPSRTNVHNGSNKRLGTLIVHDPVMKMLLLGNKLKNAEKHVIHAPLSGPKHETPPTALTRLELADAIVRRIRNLDHFYDQQLENDLALRVMAEIIREGYLDQQRNPPKDRVSSTKKREGQKRDSEAGKEGNKKQRTRRGEPIPRFTFTEEIDPKTEEKVWDELYPALSADENGVDVHSTFSNPPSFHYIDYVL</sequence>
<dbReference type="Proteomes" id="UP001163846">
    <property type="component" value="Unassembled WGS sequence"/>
</dbReference>
<protein>
    <submittedName>
        <fullName evidence="3">Uncharacterized protein</fullName>
    </submittedName>
</protein>
<feature type="compositionally biased region" description="Basic and acidic residues" evidence="1">
    <location>
        <begin position="206"/>
        <end position="241"/>
    </location>
</feature>
<feature type="signal peptide" evidence="2">
    <location>
        <begin position="1"/>
        <end position="18"/>
    </location>
</feature>
<dbReference type="EMBL" id="MU807325">
    <property type="protein sequence ID" value="KAJ3831641.1"/>
    <property type="molecule type" value="Genomic_DNA"/>
</dbReference>
<keyword evidence="4" id="KW-1185">Reference proteome</keyword>
<feature type="chain" id="PRO_5041424807" evidence="2">
    <location>
        <begin position="19"/>
        <end position="293"/>
    </location>
</feature>
<evidence type="ECO:0000313" key="4">
    <source>
        <dbReference type="Proteomes" id="UP001163846"/>
    </source>
</evidence>
<keyword evidence="2" id="KW-0732">Signal</keyword>
<evidence type="ECO:0000313" key="3">
    <source>
        <dbReference type="EMBL" id="KAJ3831641.1"/>
    </source>
</evidence>
<feature type="region of interest" description="Disordered" evidence="1">
    <location>
        <begin position="201"/>
        <end position="248"/>
    </location>
</feature>
<reference evidence="3" key="1">
    <citation type="submission" date="2022-08" db="EMBL/GenBank/DDBJ databases">
        <authorList>
            <consortium name="DOE Joint Genome Institute"/>
            <person name="Min B."/>
            <person name="Riley R."/>
            <person name="Sierra-Patev S."/>
            <person name="Naranjo-Ortiz M."/>
            <person name="Looney B."/>
            <person name="Konkel Z."/>
            <person name="Slot J.C."/>
            <person name="Sakamoto Y."/>
            <person name="Steenwyk J.L."/>
            <person name="Rokas A."/>
            <person name="Carro J."/>
            <person name="Camarero S."/>
            <person name="Ferreira P."/>
            <person name="Molpeceres G."/>
            <person name="Ruiz-Duenas F.J."/>
            <person name="Serrano A."/>
            <person name="Henrissat B."/>
            <person name="Drula E."/>
            <person name="Hughes K.W."/>
            <person name="Mata J.L."/>
            <person name="Ishikawa N.K."/>
            <person name="Vargas-Isla R."/>
            <person name="Ushijima S."/>
            <person name="Smith C.A."/>
            <person name="Ahrendt S."/>
            <person name="Andreopoulos W."/>
            <person name="He G."/>
            <person name="Labutti K."/>
            <person name="Lipzen A."/>
            <person name="Ng V."/>
            <person name="Sandor L."/>
            <person name="Barry K."/>
            <person name="Martinez A.T."/>
            <person name="Xiao Y."/>
            <person name="Gibbons J.G."/>
            <person name="Terashima K."/>
            <person name="Hibbett D.S."/>
            <person name="Grigoriev I.V."/>
        </authorList>
    </citation>
    <scope>NUCLEOTIDE SEQUENCE</scope>
    <source>
        <strain evidence="3">TFB9207</strain>
    </source>
</reference>
<comment type="caution">
    <text evidence="3">The sequence shown here is derived from an EMBL/GenBank/DDBJ whole genome shotgun (WGS) entry which is preliminary data.</text>
</comment>
<accession>A0AA38NVZ2</accession>